<comment type="caution">
    <text evidence="1">The sequence shown here is derived from an EMBL/GenBank/DDBJ whole genome shotgun (WGS) entry which is preliminary data.</text>
</comment>
<proteinExistence type="predicted"/>
<protein>
    <submittedName>
        <fullName evidence="1">Uncharacterized protein</fullName>
    </submittedName>
</protein>
<organism evidence="1 2">
    <name type="scientific">Flavobacterium reichenbachii</name>
    <dbReference type="NCBI Taxonomy" id="362418"/>
    <lineage>
        <taxon>Bacteria</taxon>
        <taxon>Pseudomonadati</taxon>
        <taxon>Bacteroidota</taxon>
        <taxon>Flavobacteriia</taxon>
        <taxon>Flavobacteriales</taxon>
        <taxon>Flavobacteriaceae</taxon>
        <taxon>Flavobacterium</taxon>
    </lineage>
</organism>
<dbReference type="Proteomes" id="UP000028715">
    <property type="component" value="Unassembled WGS sequence"/>
</dbReference>
<keyword evidence="2" id="KW-1185">Reference proteome</keyword>
<accession>A0A085ZF07</accession>
<dbReference type="AlphaFoldDB" id="A0A085ZF07"/>
<sequence>MNTYNTISQGIDYMSQNNSNTGYNEFLLANELFNVQRQRAYSLQYDDDFSQEEIDEMNESERFAVD</sequence>
<reference evidence="1 2" key="1">
    <citation type="submission" date="2014-07" db="EMBL/GenBank/DDBJ databases">
        <title>Genome of Flavobacterium reichenbachii LMG 25512.</title>
        <authorList>
            <person name="Stropko S.J."/>
            <person name="Pipes S.E."/>
            <person name="Newman J.D."/>
        </authorList>
    </citation>
    <scope>NUCLEOTIDE SEQUENCE [LARGE SCALE GENOMIC DNA]</scope>
    <source>
        <strain evidence="1 2">LMG 25512</strain>
    </source>
</reference>
<dbReference type="RefSeq" id="WP_035689757.1">
    <property type="nucleotide sequence ID" value="NZ_JPRL01000003.1"/>
</dbReference>
<dbReference type="EMBL" id="JPRL01000003">
    <property type="protein sequence ID" value="KFF03021.1"/>
    <property type="molecule type" value="Genomic_DNA"/>
</dbReference>
<evidence type="ECO:0000313" key="2">
    <source>
        <dbReference type="Proteomes" id="UP000028715"/>
    </source>
</evidence>
<name>A0A085ZF07_9FLAO</name>
<gene>
    <name evidence="1" type="ORF">IW19_23080</name>
</gene>
<evidence type="ECO:0000313" key="1">
    <source>
        <dbReference type="EMBL" id="KFF03021.1"/>
    </source>
</evidence>